<keyword evidence="4" id="KW-1185">Reference proteome</keyword>
<dbReference type="EMBL" id="JROU02001504">
    <property type="protein sequence ID" value="OEH76230.1"/>
    <property type="molecule type" value="Genomic_DNA"/>
</dbReference>
<dbReference type="VEuPathDB" id="ToxoDB:LOC34623861"/>
<organism evidence="3 4">
    <name type="scientific">Cyclospora cayetanensis</name>
    <dbReference type="NCBI Taxonomy" id="88456"/>
    <lineage>
        <taxon>Eukaryota</taxon>
        <taxon>Sar</taxon>
        <taxon>Alveolata</taxon>
        <taxon>Apicomplexa</taxon>
        <taxon>Conoidasida</taxon>
        <taxon>Coccidia</taxon>
        <taxon>Eucoccidiorida</taxon>
        <taxon>Eimeriorina</taxon>
        <taxon>Eimeriidae</taxon>
        <taxon>Cyclospora</taxon>
    </lineage>
</organism>
<dbReference type="VEuPathDB" id="ToxoDB:cyc_08037"/>
<gene>
    <name evidence="3" type="ORF">cyc_08037</name>
</gene>
<sequence>MRTSLVETRKLQVHHLLLSLQHEQRQQKSADDGSTSDSAMSVSDGELSIESGEDTAPKSRNSTNGLSGSSHGKTPPSGREGSLCVFASLQTNGRDGLQYGRVRAAVKGTPFLQQLLQGTSTSTSTSSKSDGSSDICEALPAGGVIVRLRRQQWQPGSLRQLLRKRKHSAAKETEVSADVLPLSAASAQKQSGKQHQKQQLQQQEYSWILPSGYSLDYIRCPRKQQQQQDLQVQQQLHRKYKKSDEQQMRRELLQLQQQVQQVQSELEAAAANCRRHQGTATEGHRVHEHYQQQHAQLQEQKRQLQQQQKLLERMLPTKKTNKLSKIF</sequence>
<evidence type="ECO:0000256" key="1">
    <source>
        <dbReference type="SAM" id="Coils"/>
    </source>
</evidence>
<evidence type="ECO:0000313" key="4">
    <source>
        <dbReference type="Proteomes" id="UP000095192"/>
    </source>
</evidence>
<evidence type="ECO:0000313" key="3">
    <source>
        <dbReference type="EMBL" id="OEH76230.1"/>
    </source>
</evidence>
<name>A0A1D3CYF8_9EIME</name>
<keyword evidence="1" id="KW-0175">Coiled coil</keyword>
<accession>A0A1D3CYF8</accession>
<dbReference type="InParanoid" id="A0A1D3CYF8"/>
<dbReference type="Proteomes" id="UP000095192">
    <property type="component" value="Unassembled WGS sequence"/>
</dbReference>
<feature type="coiled-coil region" evidence="1">
    <location>
        <begin position="245"/>
        <end position="314"/>
    </location>
</feature>
<evidence type="ECO:0000256" key="2">
    <source>
        <dbReference type="SAM" id="MobiDB-lite"/>
    </source>
</evidence>
<proteinExistence type="predicted"/>
<feature type="compositionally biased region" description="Polar residues" evidence="2">
    <location>
        <begin position="58"/>
        <end position="72"/>
    </location>
</feature>
<dbReference type="AlphaFoldDB" id="A0A1D3CYF8"/>
<comment type="caution">
    <text evidence="3">The sequence shown here is derived from an EMBL/GenBank/DDBJ whole genome shotgun (WGS) entry which is preliminary data.</text>
</comment>
<feature type="compositionally biased region" description="Basic and acidic residues" evidence="2">
    <location>
        <begin position="22"/>
        <end position="31"/>
    </location>
</feature>
<feature type="region of interest" description="Disordered" evidence="2">
    <location>
        <begin position="22"/>
        <end position="81"/>
    </location>
</feature>
<feature type="compositionally biased region" description="Polar residues" evidence="2">
    <location>
        <begin position="32"/>
        <end position="41"/>
    </location>
</feature>
<reference evidence="3 4" key="1">
    <citation type="journal article" date="2016" name="BMC Genomics">
        <title>Comparative genomics reveals Cyclospora cayetanensis possesses coccidia-like metabolism and invasion components but unique surface antigens.</title>
        <authorList>
            <person name="Liu S."/>
            <person name="Wang L."/>
            <person name="Zheng H."/>
            <person name="Xu Z."/>
            <person name="Roellig D.M."/>
            <person name="Li N."/>
            <person name="Frace M.A."/>
            <person name="Tang K."/>
            <person name="Arrowood M.J."/>
            <person name="Moss D.M."/>
            <person name="Zhang L."/>
            <person name="Feng Y."/>
            <person name="Xiao L."/>
        </authorList>
    </citation>
    <scope>NUCLEOTIDE SEQUENCE [LARGE SCALE GENOMIC DNA]</scope>
    <source>
        <strain evidence="3 4">CHN_HEN01</strain>
    </source>
</reference>
<protein>
    <submittedName>
        <fullName evidence="3">Uncharacterized protein</fullName>
    </submittedName>
</protein>